<reference evidence="1 2" key="1">
    <citation type="submission" date="2024-01" db="EMBL/GenBank/DDBJ databases">
        <title>A draft genome for the cacao thread blight pathogen Marasmiellus scandens.</title>
        <authorList>
            <person name="Baruah I.K."/>
            <person name="Leung J."/>
            <person name="Bukari Y."/>
            <person name="Amoako-Attah I."/>
            <person name="Meinhardt L.W."/>
            <person name="Bailey B.A."/>
            <person name="Cohen S.P."/>
        </authorList>
    </citation>
    <scope>NUCLEOTIDE SEQUENCE [LARGE SCALE GENOMIC DNA]</scope>
    <source>
        <strain evidence="1 2">GH-19</strain>
    </source>
</reference>
<sequence>MSKPEWKKSKLSLTLNFWTHPTVSHVSLKDVDPETSLLDLKEQAVAQIKKLYESHKQAREENFYLYIATDQIEPGSGAFEKVRQVYEGKRYIKPQLQTVSLSVNLHSYSIANQSTYTFILQDKCSSVSDGQLQATPTDSTLLKPLPRKTDLLYEYLKEKRVLQLKGISGVGKTVYLTQLMEYIRAHGTVNGNPPVIIFINGWPKEENSVNLTSEGKLRTHGKVNYPDILDTGQATQIVQGRCANTLQPNPYHHVYGDIFIIHDEAQCSYWDSDLWNIFYVHCTSQAADIYLIATSCWGSDPTVSDISLFSPEVSPRIAGSPSMLLNIEKQIGMSINDAFHGPHQDLQLLLTHDEYEKFIKEHVFQYQPIKDQRLLDCIFALSSGHIATIIAFFDFFRSQAHPTSRGRFLGNEHDHGGPRVMTCEEMPPYTLELMEKVMGVSLRGIHWQSKVIVLQPTMPCNGTRLFLEKMRTSLPKGLPPPSSDLRIPVDGCILSQMALFLQKLSEEIEIPLNQKHLNASIRQCIMNGWVTLRTESYPSLPHMTISTQNALWMGSLNKVLLLL</sequence>
<dbReference type="Proteomes" id="UP001498398">
    <property type="component" value="Unassembled WGS sequence"/>
</dbReference>
<dbReference type="SUPFAM" id="SSF52540">
    <property type="entry name" value="P-loop containing nucleoside triphosphate hydrolases"/>
    <property type="match status" value="1"/>
</dbReference>
<keyword evidence="2" id="KW-1185">Reference proteome</keyword>
<comment type="caution">
    <text evidence="1">The sequence shown here is derived from an EMBL/GenBank/DDBJ whole genome shotgun (WGS) entry which is preliminary data.</text>
</comment>
<proteinExistence type="predicted"/>
<name>A0ABR1J3M6_9AGAR</name>
<dbReference type="EMBL" id="JBANRG010000037">
    <property type="protein sequence ID" value="KAK7448929.1"/>
    <property type="molecule type" value="Genomic_DNA"/>
</dbReference>
<accession>A0ABR1J3M6</accession>
<evidence type="ECO:0000313" key="2">
    <source>
        <dbReference type="Proteomes" id="UP001498398"/>
    </source>
</evidence>
<organism evidence="1 2">
    <name type="scientific">Marasmiellus scandens</name>
    <dbReference type="NCBI Taxonomy" id="2682957"/>
    <lineage>
        <taxon>Eukaryota</taxon>
        <taxon>Fungi</taxon>
        <taxon>Dikarya</taxon>
        <taxon>Basidiomycota</taxon>
        <taxon>Agaricomycotina</taxon>
        <taxon>Agaricomycetes</taxon>
        <taxon>Agaricomycetidae</taxon>
        <taxon>Agaricales</taxon>
        <taxon>Marasmiineae</taxon>
        <taxon>Omphalotaceae</taxon>
        <taxon>Marasmiellus</taxon>
    </lineage>
</organism>
<protein>
    <submittedName>
        <fullName evidence="1">Uncharacterized protein</fullName>
    </submittedName>
</protein>
<evidence type="ECO:0000313" key="1">
    <source>
        <dbReference type="EMBL" id="KAK7448929.1"/>
    </source>
</evidence>
<dbReference type="InterPro" id="IPR027417">
    <property type="entry name" value="P-loop_NTPase"/>
</dbReference>
<gene>
    <name evidence="1" type="ORF">VKT23_013661</name>
</gene>